<dbReference type="EMBL" id="BJHW01000001">
    <property type="protein sequence ID" value="GDY52856.1"/>
    <property type="molecule type" value="Genomic_DNA"/>
</dbReference>
<keyword evidence="5" id="KW-1185">Reference proteome</keyword>
<gene>
    <name evidence="4" type="ORF">SVIO_034790</name>
</gene>
<dbReference type="PANTHER" id="PTHR43877:SF2">
    <property type="entry name" value="AMINOALKYLPHOSPHONATE N-ACETYLTRANSFERASE-RELATED"/>
    <property type="match status" value="1"/>
</dbReference>
<evidence type="ECO:0000313" key="4">
    <source>
        <dbReference type="EMBL" id="GDY52856.1"/>
    </source>
</evidence>
<evidence type="ECO:0000256" key="2">
    <source>
        <dbReference type="ARBA" id="ARBA00023315"/>
    </source>
</evidence>
<proteinExistence type="predicted"/>
<organism evidence="4 5">
    <name type="scientific">Streptomyces violaceusniger</name>
    <dbReference type="NCBI Taxonomy" id="68280"/>
    <lineage>
        <taxon>Bacteria</taxon>
        <taxon>Bacillati</taxon>
        <taxon>Actinomycetota</taxon>
        <taxon>Actinomycetes</taxon>
        <taxon>Kitasatosporales</taxon>
        <taxon>Streptomycetaceae</taxon>
        <taxon>Streptomyces</taxon>
        <taxon>Streptomyces violaceusniger group</taxon>
    </lineage>
</organism>
<dbReference type="OrthoDB" id="9796171at2"/>
<dbReference type="CDD" id="cd04301">
    <property type="entry name" value="NAT_SF"/>
    <property type="match status" value="1"/>
</dbReference>
<feature type="domain" description="N-acetyltransferase" evidence="3">
    <location>
        <begin position="1"/>
        <end position="155"/>
    </location>
</feature>
<evidence type="ECO:0000259" key="3">
    <source>
        <dbReference type="PROSITE" id="PS51186"/>
    </source>
</evidence>
<dbReference type="PANTHER" id="PTHR43877">
    <property type="entry name" value="AMINOALKYLPHOSPHONATE N-ACETYLTRANSFERASE-RELATED-RELATED"/>
    <property type="match status" value="1"/>
</dbReference>
<protein>
    <submittedName>
        <fullName evidence="4">Acetyltransferase</fullName>
    </submittedName>
</protein>
<reference evidence="4 5" key="1">
    <citation type="journal article" date="2020" name="Int. J. Syst. Evol. Microbiol.">
        <title>Reclassification of Streptomyces castelarensis and Streptomyces sporoclivatus as later heterotypic synonyms of Streptomyces antimycoticus.</title>
        <authorList>
            <person name="Komaki H."/>
            <person name="Tamura T."/>
        </authorList>
    </citation>
    <scope>NUCLEOTIDE SEQUENCE [LARGE SCALE GENOMIC DNA]</scope>
    <source>
        <strain evidence="4 5">NBRC 13459</strain>
    </source>
</reference>
<dbReference type="GO" id="GO:0016747">
    <property type="term" value="F:acyltransferase activity, transferring groups other than amino-acyl groups"/>
    <property type="evidence" value="ECO:0007669"/>
    <property type="project" value="InterPro"/>
</dbReference>
<sequence>MIEVVTDGDLSGCFAVRREVFVVEQRIPEEEEMDAYDAHAVHLLATDDGGRPVGTVRFLHGAAADKKYRHAGVDGATTAVLGRLAVAGAARGTGLGADLVRAVEAEARRRGLAEVYLEAQTHALGFYERLGYEAFGPEFDEGSGIPHRAMRRSLQRPDTGWSL</sequence>
<dbReference type="Proteomes" id="UP000301309">
    <property type="component" value="Unassembled WGS sequence"/>
</dbReference>
<dbReference type="Pfam" id="PF13673">
    <property type="entry name" value="Acetyltransf_10"/>
    <property type="match status" value="1"/>
</dbReference>
<evidence type="ECO:0000256" key="1">
    <source>
        <dbReference type="ARBA" id="ARBA00022679"/>
    </source>
</evidence>
<dbReference type="RefSeq" id="WP_137977556.1">
    <property type="nucleotide sequence ID" value="NZ_BAAASO010000015.1"/>
</dbReference>
<comment type="caution">
    <text evidence="4">The sequence shown here is derived from an EMBL/GenBank/DDBJ whole genome shotgun (WGS) entry which is preliminary data.</text>
</comment>
<evidence type="ECO:0000313" key="5">
    <source>
        <dbReference type="Proteomes" id="UP000301309"/>
    </source>
</evidence>
<keyword evidence="2" id="KW-0012">Acyltransferase</keyword>
<name>A0A4D4L128_STRVO</name>
<dbReference type="Gene3D" id="3.40.630.30">
    <property type="match status" value="1"/>
</dbReference>
<dbReference type="SUPFAM" id="SSF55729">
    <property type="entry name" value="Acyl-CoA N-acyltransferases (Nat)"/>
    <property type="match status" value="1"/>
</dbReference>
<accession>A0A4D4L128</accession>
<dbReference type="InterPro" id="IPR050832">
    <property type="entry name" value="Bact_Acetyltransf"/>
</dbReference>
<keyword evidence="1 4" id="KW-0808">Transferase</keyword>
<dbReference type="PROSITE" id="PS51186">
    <property type="entry name" value="GNAT"/>
    <property type="match status" value="1"/>
</dbReference>
<dbReference type="InterPro" id="IPR016181">
    <property type="entry name" value="Acyl_CoA_acyltransferase"/>
</dbReference>
<dbReference type="AlphaFoldDB" id="A0A4D4L128"/>
<dbReference type="InterPro" id="IPR000182">
    <property type="entry name" value="GNAT_dom"/>
</dbReference>